<protein>
    <submittedName>
        <fullName evidence="2">Uncharacterized protein</fullName>
    </submittedName>
</protein>
<accession>A0A9N8ENF8</accession>
<comment type="caution">
    <text evidence="2">The sequence shown here is derived from an EMBL/GenBank/DDBJ whole genome shotgun (WGS) entry which is preliminary data.</text>
</comment>
<organism evidence="2 3">
    <name type="scientific">Seminavis robusta</name>
    <dbReference type="NCBI Taxonomy" id="568900"/>
    <lineage>
        <taxon>Eukaryota</taxon>
        <taxon>Sar</taxon>
        <taxon>Stramenopiles</taxon>
        <taxon>Ochrophyta</taxon>
        <taxon>Bacillariophyta</taxon>
        <taxon>Bacillariophyceae</taxon>
        <taxon>Bacillariophycidae</taxon>
        <taxon>Naviculales</taxon>
        <taxon>Naviculaceae</taxon>
        <taxon>Seminavis</taxon>
    </lineage>
</organism>
<dbReference type="AlphaFoldDB" id="A0A9N8ENF8"/>
<evidence type="ECO:0000256" key="1">
    <source>
        <dbReference type="SAM" id="MobiDB-lite"/>
    </source>
</evidence>
<feature type="compositionally biased region" description="Basic and acidic residues" evidence="1">
    <location>
        <begin position="514"/>
        <end position="530"/>
    </location>
</feature>
<evidence type="ECO:0000313" key="2">
    <source>
        <dbReference type="EMBL" id="CAB9524361.1"/>
    </source>
</evidence>
<keyword evidence="3" id="KW-1185">Reference proteome</keyword>
<proteinExistence type="predicted"/>
<dbReference type="Proteomes" id="UP001153069">
    <property type="component" value="Unassembled WGS sequence"/>
</dbReference>
<sequence length="530" mass="60634">MTTSLTIRYDGHVVCHLTEERIQSVVARSSYLQSLTSRWDHGIKEEAIHEIPLVDHVDSRVAVETVLMALDENKLTKQMLEEEEEERTFWQVVKHQEQVIIMMFYLGCEDFFVPRYGAIAHTRYREQIPHALLQDGHSLEAQALISANGFFDNFSKPQIPLLQEFCFSLESAMNLLRAYIHAKDSVCFLGIRIGEFFDNILVPNKNKPLKVDAFGMFVLKTFLLHDDWQSRDLRDLFSVLPNSPKGYDRPLQLEVFVSKAISRQMRIPPLLRQWDLDESLIAPALFDANRLHEATDYPRPERLLRTIVDSWTPVECAHALVQNRGRIVSLLERGLSDQSSQWLANIPQFQEGLVLLDDGHPVKLLLARRMFLHVGFDPRLPPSLLVAMLDNGSNAPDTLFRDKVLLHAAIHLERDTDGTAVAAITSLNFPWSLANTEVTQRVASALKVHQDTPIWGRLNIGELSGQYLDYVPTRILARLAYEEARQANREAQQANKEAKRANTKSQRNASEIEGLNKRIRALERRDPKNN</sequence>
<dbReference type="EMBL" id="CAICTM010001526">
    <property type="protein sequence ID" value="CAB9524361.1"/>
    <property type="molecule type" value="Genomic_DNA"/>
</dbReference>
<gene>
    <name evidence="2" type="ORF">SEMRO_1528_G279930.1</name>
</gene>
<feature type="region of interest" description="Disordered" evidence="1">
    <location>
        <begin position="490"/>
        <end position="530"/>
    </location>
</feature>
<evidence type="ECO:0000313" key="3">
    <source>
        <dbReference type="Proteomes" id="UP001153069"/>
    </source>
</evidence>
<name>A0A9N8ENF8_9STRA</name>
<reference evidence="2" key="1">
    <citation type="submission" date="2020-06" db="EMBL/GenBank/DDBJ databases">
        <authorList>
            <consortium name="Plant Systems Biology data submission"/>
        </authorList>
    </citation>
    <scope>NUCLEOTIDE SEQUENCE</scope>
    <source>
        <strain evidence="2">D6</strain>
    </source>
</reference>